<keyword evidence="1 4" id="KW-0808">Transferase</keyword>
<keyword evidence="5" id="KW-1185">Reference proteome</keyword>
<evidence type="ECO:0000313" key="4">
    <source>
        <dbReference type="EMBL" id="SDG57731.1"/>
    </source>
</evidence>
<evidence type="ECO:0000256" key="2">
    <source>
        <dbReference type="ARBA" id="ARBA00023315"/>
    </source>
</evidence>
<dbReference type="Gene3D" id="3.40.630.30">
    <property type="match status" value="1"/>
</dbReference>
<dbReference type="InterPro" id="IPR000182">
    <property type="entry name" value="GNAT_dom"/>
</dbReference>
<dbReference type="GO" id="GO:0016747">
    <property type="term" value="F:acyltransferase activity, transferring groups other than amino-acyl groups"/>
    <property type="evidence" value="ECO:0007669"/>
    <property type="project" value="InterPro"/>
</dbReference>
<dbReference type="STRING" id="440168.SAMN04487974_10468"/>
<dbReference type="AlphaFoldDB" id="A0A1G7VDU3"/>
<dbReference type="EMBL" id="FNCS01000004">
    <property type="protein sequence ID" value="SDG57731.1"/>
    <property type="molecule type" value="Genomic_DNA"/>
</dbReference>
<gene>
    <name evidence="4" type="ORF">SAMN04487974_10468</name>
</gene>
<keyword evidence="2" id="KW-0012">Acyltransferase</keyword>
<accession>A0A1G7VDU3</accession>
<evidence type="ECO:0000256" key="1">
    <source>
        <dbReference type="ARBA" id="ARBA00022679"/>
    </source>
</evidence>
<protein>
    <submittedName>
        <fullName evidence="4">Phosphinothricin acetyltransferase</fullName>
    </submittedName>
</protein>
<dbReference type="Proteomes" id="UP000199495">
    <property type="component" value="Unassembled WGS sequence"/>
</dbReference>
<dbReference type="OrthoDB" id="5459937at2"/>
<dbReference type="PANTHER" id="PTHR43072">
    <property type="entry name" value="N-ACETYLTRANSFERASE"/>
    <property type="match status" value="1"/>
</dbReference>
<reference evidence="4 5" key="1">
    <citation type="submission" date="2016-10" db="EMBL/GenBank/DDBJ databases">
        <authorList>
            <person name="de Groot N.N."/>
        </authorList>
    </citation>
    <scope>NUCLEOTIDE SEQUENCE [LARGE SCALE GENOMIC DNA]</scope>
    <source>
        <strain evidence="4 5">CGMCC 1.10267</strain>
    </source>
</reference>
<evidence type="ECO:0000259" key="3">
    <source>
        <dbReference type="PROSITE" id="PS51186"/>
    </source>
</evidence>
<sequence>MQIRPATEADLPQILDIHNDAIRRLDAIWSEAEETLADRKAWLDDRNANGFAVFVAEEDGRILGHASYGTYRSRSGYRKTIEHSIYLRDEAQGRGVGKALMRALIDDAKAKGFHLMVAVIDAKNEASIRFHTRHGFEMLGVLPQSGFKHGRWLDQVNMYLLLNDDPAPPRGY</sequence>
<dbReference type="Pfam" id="PF00583">
    <property type="entry name" value="Acetyltransf_1"/>
    <property type="match status" value="1"/>
</dbReference>
<dbReference type="RefSeq" id="WP_090595086.1">
    <property type="nucleotide sequence ID" value="NZ_FNCS01000004.1"/>
</dbReference>
<dbReference type="CDD" id="cd04301">
    <property type="entry name" value="NAT_SF"/>
    <property type="match status" value="1"/>
</dbReference>
<dbReference type="InterPro" id="IPR016181">
    <property type="entry name" value="Acyl_CoA_acyltransferase"/>
</dbReference>
<name>A0A1G7VDU3_9HYPH</name>
<dbReference type="PROSITE" id="PS51186">
    <property type="entry name" value="GNAT"/>
    <property type="match status" value="1"/>
</dbReference>
<organism evidence="4 5">
    <name type="scientific">Pelagibacterium luteolum</name>
    <dbReference type="NCBI Taxonomy" id="440168"/>
    <lineage>
        <taxon>Bacteria</taxon>
        <taxon>Pseudomonadati</taxon>
        <taxon>Pseudomonadota</taxon>
        <taxon>Alphaproteobacteria</taxon>
        <taxon>Hyphomicrobiales</taxon>
        <taxon>Devosiaceae</taxon>
        <taxon>Pelagibacterium</taxon>
    </lineage>
</organism>
<evidence type="ECO:0000313" key="5">
    <source>
        <dbReference type="Proteomes" id="UP000199495"/>
    </source>
</evidence>
<dbReference type="SUPFAM" id="SSF55729">
    <property type="entry name" value="Acyl-CoA N-acyltransferases (Nat)"/>
    <property type="match status" value="1"/>
</dbReference>
<feature type="domain" description="N-acetyltransferase" evidence="3">
    <location>
        <begin position="1"/>
        <end position="163"/>
    </location>
</feature>
<dbReference type="PANTHER" id="PTHR43072:SF23">
    <property type="entry name" value="UPF0039 PROTEIN C11D3.02C"/>
    <property type="match status" value="1"/>
</dbReference>
<proteinExistence type="predicted"/>